<evidence type="ECO:0000256" key="10">
    <source>
        <dbReference type="ARBA" id="ARBA00023027"/>
    </source>
</evidence>
<evidence type="ECO:0000313" key="19">
    <source>
        <dbReference type="Proteomes" id="UP000325372"/>
    </source>
</evidence>
<keyword evidence="3 13" id="KW-0004">4Fe-4S</keyword>
<dbReference type="NCBIfam" id="TIGR01973">
    <property type="entry name" value="NuoG"/>
    <property type="match status" value="1"/>
</dbReference>
<dbReference type="GO" id="GO:0042773">
    <property type="term" value="P:ATP synthesis coupled electron transport"/>
    <property type="evidence" value="ECO:0007669"/>
    <property type="project" value="InterPro"/>
</dbReference>
<dbReference type="Proteomes" id="UP000325372">
    <property type="component" value="Unassembled WGS sequence"/>
</dbReference>
<dbReference type="InterPro" id="IPR000283">
    <property type="entry name" value="NADH_UbQ_OxRdtase_75kDa_su_CS"/>
</dbReference>
<keyword evidence="6 13" id="KW-0479">Metal-binding</keyword>
<evidence type="ECO:0000256" key="9">
    <source>
        <dbReference type="ARBA" id="ARBA00023014"/>
    </source>
</evidence>
<evidence type="ECO:0000256" key="14">
    <source>
        <dbReference type="SAM" id="MobiDB-lite"/>
    </source>
</evidence>
<dbReference type="EC" id="7.1.1.-" evidence="13"/>
<name>A0A5N0T5A3_9GAMM</name>
<evidence type="ECO:0000256" key="3">
    <source>
        <dbReference type="ARBA" id="ARBA00022485"/>
    </source>
</evidence>
<evidence type="ECO:0000256" key="5">
    <source>
        <dbReference type="ARBA" id="ARBA00022719"/>
    </source>
</evidence>
<dbReference type="FunFam" id="3.10.20.740:FF:000001">
    <property type="entry name" value="NADH-quinone oxidoreductase subunit G"/>
    <property type="match status" value="1"/>
</dbReference>
<dbReference type="PROSITE" id="PS51085">
    <property type="entry name" value="2FE2S_FER_2"/>
    <property type="match status" value="1"/>
</dbReference>
<dbReference type="AlphaFoldDB" id="A0A5N0T5A3"/>
<keyword evidence="5 13" id="KW-0874">Quinone</keyword>
<dbReference type="Gene3D" id="3.30.70.20">
    <property type="match status" value="1"/>
</dbReference>
<evidence type="ECO:0000259" key="17">
    <source>
        <dbReference type="PROSITE" id="PS51839"/>
    </source>
</evidence>
<dbReference type="Pfam" id="PF00384">
    <property type="entry name" value="Molybdopterin"/>
    <property type="match status" value="1"/>
</dbReference>
<comment type="function">
    <text evidence="13">NDH-1 shuttles electrons from NADH, via FMN and iron-sulfur (Fe-S) centers, to quinones in the respiratory chain. Couples the redox reaction to proton translocation (for every two electrons transferred, four hydrogen ions are translocated across the cytoplasmic membrane), and thus conserves the redox energy in a proton gradient.</text>
</comment>
<dbReference type="Gene3D" id="3.40.50.740">
    <property type="match status" value="2"/>
</dbReference>
<dbReference type="CDD" id="cd00207">
    <property type="entry name" value="fer2"/>
    <property type="match status" value="1"/>
</dbReference>
<dbReference type="InterPro" id="IPR006657">
    <property type="entry name" value="MoPterin_dinucl-bd_dom"/>
</dbReference>
<comment type="catalytic activity">
    <reaction evidence="12 13">
        <text>a quinone + NADH + 5 H(+)(in) = a quinol + NAD(+) + 4 H(+)(out)</text>
        <dbReference type="Rhea" id="RHEA:57888"/>
        <dbReference type="ChEBI" id="CHEBI:15378"/>
        <dbReference type="ChEBI" id="CHEBI:24646"/>
        <dbReference type="ChEBI" id="CHEBI:57540"/>
        <dbReference type="ChEBI" id="CHEBI:57945"/>
        <dbReference type="ChEBI" id="CHEBI:132124"/>
    </reaction>
</comment>
<protein>
    <recommendedName>
        <fullName evidence="13">NADH-quinone oxidoreductase</fullName>
        <ecNumber evidence="13">7.1.1.-</ecNumber>
    </recommendedName>
</protein>
<dbReference type="SMART" id="SM00929">
    <property type="entry name" value="NADH-G_4Fe-4S_3"/>
    <property type="match status" value="1"/>
</dbReference>
<keyword evidence="7 13" id="KW-1278">Translocase</keyword>
<dbReference type="FunFam" id="3.30.70.20:FF:000002">
    <property type="entry name" value="NADH-ubiquinone oxidoreductase 75 kDa subunit"/>
    <property type="match status" value="1"/>
</dbReference>
<evidence type="ECO:0000256" key="6">
    <source>
        <dbReference type="ARBA" id="ARBA00022723"/>
    </source>
</evidence>
<dbReference type="InterPro" id="IPR050123">
    <property type="entry name" value="Prok_molybdopt-oxidoreductase"/>
</dbReference>
<dbReference type="SUPFAM" id="SSF50692">
    <property type="entry name" value="ADC-like"/>
    <property type="match status" value="1"/>
</dbReference>
<comment type="cofactor">
    <cofactor evidence="13">
        <name>[2Fe-2S] cluster</name>
        <dbReference type="ChEBI" id="CHEBI:190135"/>
    </cofactor>
    <text evidence="13">Binds 1 [2Fe-2S] cluster per subunit.</text>
</comment>
<evidence type="ECO:0000256" key="12">
    <source>
        <dbReference type="ARBA" id="ARBA00047712"/>
    </source>
</evidence>
<dbReference type="PANTHER" id="PTHR43105">
    <property type="entry name" value="RESPIRATORY NITRATE REDUCTASE"/>
    <property type="match status" value="1"/>
</dbReference>
<dbReference type="PROSITE" id="PS00641">
    <property type="entry name" value="COMPLEX1_75K_1"/>
    <property type="match status" value="1"/>
</dbReference>
<keyword evidence="18" id="KW-0560">Oxidoreductase</keyword>
<dbReference type="Pfam" id="PF13510">
    <property type="entry name" value="Fer2_4"/>
    <property type="match status" value="1"/>
</dbReference>
<evidence type="ECO:0000256" key="11">
    <source>
        <dbReference type="ARBA" id="ARBA00026021"/>
    </source>
</evidence>
<evidence type="ECO:0000256" key="13">
    <source>
        <dbReference type="RuleBase" id="RU003525"/>
    </source>
</evidence>
<evidence type="ECO:0000256" key="8">
    <source>
        <dbReference type="ARBA" id="ARBA00023004"/>
    </source>
</evidence>
<evidence type="ECO:0000256" key="1">
    <source>
        <dbReference type="ARBA" id="ARBA00001966"/>
    </source>
</evidence>
<feature type="domain" description="2Fe-2S ferredoxin-type" evidence="15">
    <location>
        <begin position="11"/>
        <end position="89"/>
    </location>
</feature>
<comment type="caution">
    <text evidence="18">The sequence shown here is derived from an EMBL/GenBank/DDBJ whole genome shotgun (WGS) entry which is preliminary data.</text>
</comment>
<dbReference type="Gene3D" id="3.40.228.10">
    <property type="entry name" value="Dimethylsulfoxide Reductase, domain 2"/>
    <property type="match status" value="1"/>
</dbReference>
<dbReference type="InterPro" id="IPR001041">
    <property type="entry name" value="2Fe-2S_ferredoxin-type"/>
</dbReference>
<sequence>MSAVTGEQAVDMVNIEVDGIAMQVPKNSMIIEATDKAGINVPRFCYHKKLSIAANCRMCLVDVEKAPKPMPACATPVMEGMKVYTTSRRAIDAQHGVMEFLLINHPLDCPICDQGGECELQDLAMGYGRSVSRFTERKRVVKDKNIGPLVQTDMTRCIHCTRCVRFLDEVAGTCEMGGTGRGDRLEITSSIAGSIDSEMSGNIIDLCPVGALTNKPFRFSARAWELQSRPSTAAHDGLGSGIHFHVRRGKVMRAVPADRESVNETWLSDRDRYSHFGLYAEDRVLAPSVKRDGEWVEVTWDEAIEAAADALRGRAGDDIGVLMSPSAATEDYFLARRLADGLGTPHIDHRARECDFADDGARPSLFGAPLASIQNAKGILLVGCNARQEAPVLGHRVRQAWRAGASVFVVNPLDWNFHFDVAGKVIAAPQSLAGELAAVALAVAEASGQALPENLSTGDVTPGDAHRAIARGLADAEGGVVIVGHAAMAMADAARVRQLAAWVAEATGTALNLLPMGGNTAGAAAARALPGEGGLNARAMLESPRRAYLLWDVEPQADTFDPAVTGAALAAADKVVAVTSFAGGALRDAADVILPLTPWAETEGSLVSLDGLRVDVSPAGQAAGESRPGWKVLRRLGTALALEGFDHVNIAAVRADMDGHLAAPTAPGLSSITLPAPSVAAGMWRVGEVPMYSTDALCRRSAALQDTVHAEHGFVGLNPADAEALGLVDGGSARVAQGDAAVVLNVRVTDAVPANAAWVRASTPESAELGPVNGPITVSRPGGND</sequence>
<evidence type="ECO:0000256" key="2">
    <source>
        <dbReference type="ARBA" id="ARBA00005404"/>
    </source>
</evidence>
<dbReference type="SUPFAM" id="SSF54292">
    <property type="entry name" value="2Fe-2S ferredoxin-like"/>
    <property type="match status" value="1"/>
</dbReference>
<evidence type="ECO:0000259" key="15">
    <source>
        <dbReference type="PROSITE" id="PS51085"/>
    </source>
</evidence>
<comment type="similarity">
    <text evidence="2 13">Belongs to the complex I 75 kDa subunit family.</text>
</comment>
<feature type="domain" description="4Fe-4S Mo/W bis-MGD-type" evidence="16">
    <location>
        <begin position="226"/>
        <end position="282"/>
    </location>
</feature>
<evidence type="ECO:0000259" key="16">
    <source>
        <dbReference type="PROSITE" id="PS51669"/>
    </source>
</evidence>
<dbReference type="GO" id="GO:0051537">
    <property type="term" value="F:2 iron, 2 sulfur cluster binding"/>
    <property type="evidence" value="ECO:0007669"/>
    <property type="project" value="UniProtKB-UniRule"/>
</dbReference>
<dbReference type="Pfam" id="PF01568">
    <property type="entry name" value="Molydop_binding"/>
    <property type="match status" value="1"/>
</dbReference>
<evidence type="ECO:0000256" key="7">
    <source>
        <dbReference type="ARBA" id="ARBA00022967"/>
    </source>
</evidence>
<dbReference type="SUPFAM" id="SSF53706">
    <property type="entry name" value="Formate dehydrogenase/DMSO reductase, domains 1-3"/>
    <property type="match status" value="1"/>
</dbReference>
<keyword evidence="19" id="KW-1185">Reference proteome</keyword>
<feature type="region of interest" description="Disordered" evidence="14">
    <location>
        <begin position="766"/>
        <end position="785"/>
    </location>
</feature>
<dbReference type="PANTHER" id="PTHR43105:SF13">
    <property type="entry name" value="NADH-UBIQUINONE OXIDOREDUCTASE 75 KDA SUBUNIT, MITOCHONDRIAL"/>
    <property type="match status" value="1"/>
</dbReference>
<dbReference type="InterPro" id="IPR054351">
    <property type="entry name" value="NADH_UbQ_OxRdtase_ferredoxin"/>
</dbReference>
<dbReference type="InterPro" id="IPR010228">
    <property type="entry name" value="NADH_UbQ_OxRdtase_Gsu"/>
</dbReference>
<dbReference type="SUPFAM" id="SSF54862">
    <property type="entry name" value="4Fe-4S ferredoxins"/>
    <property type="match status" value="1"/>
</dbReference>
<dbReference type="GO" id="GO:0043546">
    <property type="term" value="F:molybdopterin cofactor binding"/>
    <property type="evidence" value="ECO:0007669"/>
    <property type="project" value="InterPro"/>
</dbReference>
<keyword evidence="10 13" id="KW-0520">NAD</keyword>
<accession>A0A5N0T5A3</accession>
<dbReference type="PROSITE" id="PS51839">
    <property type="entry name" value="4FE4S_HC3"/>
    <property type="match status" value="1"/>
</dbReference>
<evidence type="ECO:0000313" key="18">
    <source>
        <dbReference type="EMBL" id="KAA9130260.1"/>
    </source>
</evidence>
<dbReference type="PROSITE" id="PS00643">
    <property type="entry name" value="COMPLEX1_75K_3"/>
    <property type="match status" value="1"/>
</dbReference>
<dbReference type="Pfam" id="PF22117">
    <property type="entry name" value="Fer4_Nqo3"/>
    <property type="match status" value="1"/>
</dbReference>
<gene>
    <name evidence="18" type="ORF">F3N42_13040</name>
</gene>
<dbReference type="GO" id="GO:0008137">
    <property type="term" value="F:NADH dehydrogenase (ubiquinone) activity"/>
    <property type="evidence" value="ECO:0007669"/>
    <property type="project" value="UniProtKB-UniRule"/>
</dbReference>
<dbReference type="GO" id="GO:0016020">
    <property type="term" value="C:membrane"/>
    <property type="evidence" value="ECO:0007669"/>
    <property type="project" value="InterPro"/>
</dbReference>
<evidence type="ECO:0000256" key="4">
    <source>
        <dbReference type="ARBA" id="ARBA00022714"/>
    </source>
</evidence>
<feature type="domain" description="4Fe-4S His(Cys)3-ligated-type" evidence="17">
    <location>
        <begin position="89"/>
        <end position="128"/>
    </location>
</feature>
<dbReference type="GO" id="GO:0046872">
    <property type="term" value="F:metal ion binding"/>
    <property type="evidence" value="ECO:0007669"/>
    <property type="project" value="UniProtKB-UniRule"/>
</dbReference>
<dbReference type="InterPro" id="IPR019574">
    <property type="entry name" value="NADH_UbQ_OxRdtase_Gsu_4Fe4S-bd"/>
</dbReference>
<dbReference type="InterPro" id="IPR006656">
    <property type="entry name" value="Mopterin_OxRdtase"/>
</dbReference>
<dbReference type="Pfam" id="PF10588">
    <property type="entry name" value="NADH-G_4Fe-4S_3"/>
    <property type="match status" value="1"/>
</dbReference>
<keyword evidence="4 13" id="KW-0001">2Fe-2S</keyword>
<dbReference type="InterPro" id="IPR009010">
    <property type="entry name" value="Asp_de-COase-like_dom_sf"/>
</dbReference>
<dbReference type="Pfam" id="PF22151">
    <property type="entry name" value="Fer4_NDSU1"/>
    <property type="match status" value="1"/>
</dbReference>
<keyword evidence="8 13" id="KW-0408">Iron</keyword>
<dbReference type="Gene3D" id="3.10.20.740">
    <property type="match status" value="1"/>
</dbReference>
<dbReference type="GO" id="GO:1990204">
    <property type="term" value="C:oxidoreductase complex"/>
    <property type="evidence" value="ECO:0007669"/>
    <property type="project" value="UniProtKB-ARBA"/>
</dbReference>
<dbReference type="RefSeq" id="WP_150864925.1">
    <property type="nucleotide sequence ID" value="NZ_VYXP01000008.1"/>
</dbReference>
<dbReference type="GO" id="GO:0048038">
    <property type="term" value="F:quinone binding"/>
    <property type="evidence" value="ECO:0007669"/>
    <property type="project" value="UniProtKB-UniRule"/>
</dbReference>
<dbReference type="PROSITE" id="PS51669">
    <property type="entry name" value="4FE4S_MOW_BIS_MGD"/>
    <property type="match status" value="1"/>
</dbReference>
<dbReference type="PROSITE" id="PS00642">
    <property type="entry name" value="COMPLEX1_75K_2"/>
    <property type="match status" value="1"/>
</dbReference>
<proteinExistence type="inferred from homology"/>
<dbReference type="GO" id="GO:0016651">
    <property type="term" value="F:oxidoreductase activity, acting on NAD(P)H"/>
    <property type="evidence" value="ECO:0007669"/>
    <property type="project" value="InterPro"/>
</dbReference>
<organism evidence="18 19">
    <name type="scientific">Marinihelvus fidelis</name>
    <dbReference type="NCBI Taxonomy" id="2613842"/>
    <lineage>
        <taxon>Bacteria</taxon>
        <taxon>Pseudomonadati</taxon>
        <taxon>Pseudomonadota</taxon>
        <taxon>Gammaproteobacteria</taxon>
        <taxon>Chromatiales</taxon>
        <taxon>Wenzhouxiangellaceae</taxon>
        <taxon>Marinihelvus</taxon>
    </lineage>
</organism>
<comment type="subunit">
    <text evidence="11">Composed of 13 different subunits. Subunits NuoCD, E, F, and G constitute the peripheral sector of the complex.</text>
</comment>
<dbReference type="EMBL" id="VYXP01000008">
    <property type="protein sequence ID" value="KAA9130260.1"/>
    <property type="molecule type" value="Genomic_DNA"/>
</dbReference>
<comment type="cofactor">
    <cofactor evidence="1 13">
        <name>[4Fe-4S] cluster</name>
        <dbReference type="ChEBI" id="CHEBI:49883"/>
    </cofactor>
</comment>
<keyword evidence="9 13" id="KW-0411">Iron-sulfur</keyword>
<dbReference type="InterPro" id="IPR036010">
    <property type="entry name" value="2Fe-2S_ferredoxin-like_sf"/>
</dbReference>
<dbReference type="InterPro" id="IPR006963">
    <property type="entry name" value="Mopterin_OxRdtase_4Fe-4S_dom"/>
</dbReference>
<dbReference type="Gene3D" id="2.40.40.20">
    <property type="match status" value="1"/>
</dbReference>
<reference evidence="18 19" key="1">
    <citation type="submission" date="2019-09" db="EMBL/GenBank/DDBJ databases">
        <title>Wenzhouxiangella sp. Genome sequencing and assembly.</title>
        <authorList>
            <person name="Zhang R."/>
        </authorList>
    </citation>
    <scope>NUCLEOTIDE SEQUENCE [LARGE SCALE GENOMIC DNA]</scope>
    <source>
        <strain evidence="18 19">W260</strain>
    </source>
</reference>
<dbReference type="GO" id="GO:0051539">
    <property type="term" value="F:4 iron, 4 sulfur cluster binding"/>
    <property type="evidence" value="ECO:0007669"/>
    <property type="project" value="UniProtKB-KW"/>
</dbReference>